<evidence type="ECO:0000256" key="1">
    <source>
        <dbReference type="SAM" id="MobiDB-lite"/>
    </source>
</evidence>
<dbReference type="EMBL" id="FXUV01000035">
    <property type="protein sequence ID" value="SMQ12895.1"/>
    <property type="molecule type" value="Genomic_DNA"/>
</dbReference>
<dbReference type="Proteomes" id="UP000215450">
    <property type="component" value="Unassembled WGS sequence"/>
</dbReference>
<dbReference type="OrthoDB" id="5290748at2"/>
<proteinExistence type="predicted"/>
<feature type="compositionally biased region" description="Low complexity" evidence="1">
    <location>
        <begin position="82"/>
        <end position="100"/>
    </location>
</feature>
<feature type="domain" description="Uracil-DNA glycosylase-like" evidence="2">
    <location>
        <begin position="104"/>
        <end position="236"/>
    </location>
</feature>
<dbReference type="STRING" id="1522312.GCA_900177895_01319"/>
<accession>A0A238TC95</accession>
<feature type="region of interest" description="Disordered" evidence="1">
    <location>
        <begin position="69"/>
        <end position="100"/>
    </location>
</feature>
<evidence type="ECO:0000313" key="3">
    <source>
        <dbReference type="EMBL" id="SMQ12895.1"/>
    </source>
</evidence>
<evidence type="ECO:0000313" key="4">
    <source>
        <dbReference type="EMBL" id="SNB77687.1"/>
    </source>
</evidence>
<dbReference type="Gene3D" id="3.40.470.10">
    <property type="entry name" value="Uracil-DNA glycosylase-like domain"/>
    <property type="match status" value="1"/>
</dbReference>
<reference evidence="4 5" key="2">
    <citation type="submission" date="2017-06" db="EMBL/GenBank/DDBJ databases">
        <authorList>
            <person name="Kim H.J."/>
            <person name="Triplett B.A."/>
        </authorList>
    </citation>
    <scope>NUCLEOTIDE SEQUENCE [LARGE SCALE GENOMIC DNA]</scope>
    <source>
        <strain evidence="4">Kingella_eburonensis</strain>
    </source>
</reference>
<keyword evidence="5" id="KW-1185">Reference proteome</keyword>
<evidence type="ECO:0000313" key="5">
    <source>
        <dbReference type="Proteomes" id="UP000215450"/>
    </source>
</evidence>
<dbReference type="InterPro" id="IPR036895">
    <property type="entry name" value="Uracil-DNA_glycosylase-like_sf"/>
</dbReference>
<evidence type="ECO:0000259" key="2">
    <source>
        <dbReference type="Pfam" id="PF03167"/>
    </source>
</evidence>
<sequence length="246" mass="26685">MLDSRYVHLHEALGLGVMWLNTNAKILPQTQPEKSKLPSAQKPLAVTVPQKTPTQAASNARLAALQRVRAHSNPDSGSLKNPQPTAPIAAPTVAPTTPVSAPTPRAKVMIISVCASPADVVAGKLFSGEDGAMLNKMLGAIGLQNSDAYLSTWLKDLPDFNPKPPTETVIAATERVAQEWRQSGASSLLLLGDFFDRADVQQQLNQFSGSEQRFHIPHPMRIVSNPKLKRSAWETLQQMQKFLQAA</sequence>
<dbReference type="RefSeq" id="WP_095062976.1">
    <property type="nucleotide sequence ID" value="NZ_FXUV02000041.1"/>
</dbReference>
<dbReference type="InterPro" id="IPR005122">
    <property type="entry name" value="Uracil-DNA_glycosylase-like"/>
</dbReference>
<organism evidence="4 5">
    <name type="scientific">Kingella negevensis</name>
    <dbReference type="NCBI Taxonomy" id="1522312"/>
    <lineage>
        <taxon>Bacteria</taxon>
        <taxon>Pseudomonadati</taxon>
        <taxon>Pseudomonadota</taxon>
        <taxon>Betaproteobacteria</taxon>
        <taxon>Neisseriales</taxon>
        <taxon>Neisseriaceae</taxon>
        <taxon>Kingella</taxon>
    </lineage>
</organism>
<dbReference type="SUPFAM" id="SSF52141">
    <property type="entry name" value="Uracil-DNA glycosylase-like"/>
    <property type="match status" value="1"/>
</dbReference>
<dbReference type="EMBL" id="FXUV02000041">
    <property type="protein sequence ID" value="SNB77687.1"/>
    <property type="molecule type" value="Genomic_DNA"/>
</dbReference>
<protein>
    <submittedName>
        <fullName evidence="4">Uracil DNA glycosylase superfamily protein</fullName>
    </submittedName>
</protein>
<name>A0A238TC95_9NEIS</name>
<reference evidence="3" key="1">
    <citation type="submission" date="2017-05" db="EMBL/GenBank/DDBJ databases">
        <authorList>
            <person name="Song R."/>
            <person name="Chenine A.L."/>
            <person name="Ruprecht R.M."/>
        </authorList>
    </citation>
    <scope>NUCLEOTIDE SEQUENCE</scope>
    <source>
        <strain evidence="3">Kingella_eburonensis</strain>
    </source>
</reference>
<dbReference type="AlphaFoldDB" id="A0A238TC95"/>
<dbReference type="Pfam" id="PF03167">
    <property type="entry name" value="UDG"/>
    <property type="match status" value="1"/>
</dbReference>
<gene>
    <name evidence="3" type="ORF">KEBURONENSIS_01712</name>
    <name evidence="4" type="ORF">KEBURONENSIS_01748</name>
</gene>